<sequence>MRNVFLPLEEILNQMEASGLSDVDQRGTPIFQSTKDSCWYTSAPAINGVADAYEIHAKRSGRPMPIEALRRVANKLHYGCMVFASDVVAMRAALDTLRAETMGMTEDYAHSLLQAVCIQIELERISA</sequence>
<evidence type="ECO:0000313" key="1">
    <source>
        <dbReference type="EMBL" id="AMP13701.1"/>
    </source>
</evidence>
<proteinExistence type="predicted"/>
<gene>
    <name evidence="1" type="ORF">CPter291_1427</name>
</gene>
<organism evidence="1 2">
    <name type="scientific">Collimonas pratensis</name>
    <dbReference type="NCBI Taxonomy" id="279113"/>
    <lineage>
        <taxon>Bacteria</taxon>
        <taxon>Pseudomonadati</taxon>
        <taxon>Pseudomonadota</taxon>
        <taxon>Betaproteobacteria</taxon>
        <taxon>Burkholderiales</taxon>
        <taxon>Oxalobacteraceae</taxon>
        <taxon>Collimonas</taxon>
    </lineage>
</organism>
<evidence type="ECO:0000313" key="2">
    <source>
        <dbReference type="Proteomes" id="UP000074914"/>
    </source>
</evidence>
<accession>A0ABM5Z3W2</accession>
<name>A0ABM5Z3W2_9BURK</name>
<dbReference type="EMBL" id="CP013236">
    <property type="protein sequence ID" value="AMP13701.1"/>
    <property type="molecule type" value="Genomic_DNA"/>
</dbReference>
<dbReference type="Proteomes" id="UP000074914">
    <property type="component" value="Chromosome"/>
</dbReference>
<evidence type="ECO:0008006" key="3">
    <source>
        <dbReference type="Google" id="ProtNLM"/>
    </source>
</evidence>
<keyword evidence="2" id="KW-1185">Reference proteome</keyword>
<protein>
    <recommendedName>
        <fullName evidence="3">Phage protein</fullName>
    </recommendedName>
</protein>
<reference evidence="1 2" key="1">
    <citation type="submission" date="2015-11" db="EMBL/GenBank/DDBJ databases">
        <title>Exploring the genomic traits of fungus-feeding bacterial genus Collimonas.</title>
        <authorList>
            <person name="Song C."/>
            <person name="Schmidt R."/>
            <person name="de Jager V."/>
            <person name="Krzyzanowska D."/>
            <person name="Jongedijk E."/>
            <person name="Cankar K."/>
            <person name="Beekwilder J."/>
            <person name="van Veen A."/>
            <person name="de Boer W."/>
            <person name="van Veen J.A."/>
            <person name="Garbeva P."/>
        </authorList>
    </citation>
    <scope>NUCLEOTIDE SEQUENCE [LARGE SCALE GENOMIC DNA]</scope>
    <source>
        <strain evidence="1 2">Ter291</strain>
    </source>
</reference>